<name>A0ABX1GT58_9FLAO</name>
<organism evidence="2 3">
    <name type="scientific">Croceivirga thetidis</name>
    <dbReference type="NCBI Taxonomy" id="2721623"/>
    <lineage>
        <taxon>Bacteria</taxon>
        <taxon>Pseudomonadati</taxon>
        <taxon>Bacteroidota</taxon>
        <taxon>Flavobacteriia</taxon>
        <taxon>Flavobacteriales</taxon>
        <taxon>Flavobacteriaceae</taxon>
        <taxon>Croceivirga</taxon>
    </lineage>
</organism>
<reference evidence="2 3" key="1">
    <citation type="submission" date="2020-04" db="EMBL/GenBank/DDBJ databases">
        <authorList>
            <person name="Yoon J."/>
        </authorList>
    </citation>
    <scope>NUCLEOTIDE SEQUENCE [LARGE SCALE GENOMIC DNA]</scope>
    <source>
        <strain evidence="2 3">DJ-13</strain>
    </source>
</reference>
<gene>
    <name evidence="2" type="ORF">HCU67_14395</name>
</gene>
<dbReference type="Pfam" id="PF13181">
    <property type="entry name" value="TPR_8"/>
    <property type="match status" value="1"/>
</dbReference>
<dbReference type="PANTHER" id="PTHR33706">
    <property type="entry name" value="MORN VARIANT REPEAT PROTEIN"/>
    <property type="match status" value="1"/>
</dbReference>
<evidence type="ECO:0000313" key="2">
    <source>
        <dbReference type="EMBL" id="NKI33142.1"/>
    </source>
</evidence>
<dbReference type="InterPro" id="IPR011652">
    <property type="entry name" value="MORN_2"/>
</dbReference>
<accession>A0ABX1GT58</accession>
<evidence type="ECO:0008006" key="4">
    <source>
        <dbReference type="Google" id="ProtNLM"/>
    </source>
</evidence>
<comment type="caution">
    <text evidence="2">The sequence shown here is derived from an EMBL/GenBank/DDBJ whole genome shotgun (WGS) entry which is preliminary data.</text>
</comment>
<dbReference type="InterPro" id="IPR011990">
    <property type="entry name" value="TPR-like_helical_dom_sf"/>
</dbReference>
<sequence>MRLLLFTILSFLFVQNLRSQEELPKIDYKEVSAKAEKFVESGEYQKVIDELNKINPNDSIYADALLSKSFYALQLKDYPLAMQYAEEGLALPFGENKEAFYQNYGVALINNESYEEAISSFNSALLEFPKNYKLRYNLGVAHEYSGDIKNAVLAYEESIFLNPLYKKPYSQLGGLCAKNGLVSQALLCYNMYLLVSPEGSFSSLKYINDFASAPTEIENKLEGGISNIDGEFEELDLILSSGLALNNDYETGNKIEIALVKQNHALLNQISEVTVENGFWGDKVIPLFKWINDNGYFDLFTYTINYDIQNEKFKAIIEKNEEEIVEFYNAFKKKWIELNQDYLNKTGNNKIIVNGYFDEYFQGIGKLENEKLVGQWEFYNENGSVKSKGEFDSSGQRINNWTWFNADGSINETSTYVNGNLEGPNKGYYPNGKPMFEATYQDDDLNGHYSYFNNKGAQTQSKYFKNGVLDGMYESYFPVGSKIKEYQIPYSDGKIEGEVTQYFITGDTLLNVNFKAGKRHGIETSYFITGNKSGISKYSEGELNGPYLVYYPNGQIKSEGNTKSDYYEGPYTEYYSNGNLKSSYNYDEGVINGLYKVYDRDGKLHYEYEYRKNEVIAYTFFDKDGNIIKEARKKGGEFFYEEYSPFGVKMTEGLYDIKGGKIGEWKYYSNNGVLSATCTYKDNLLDGKYTSYHSSGELLSISHYSENVIDGYYKEFYPNGQLYMQGWYKNGKEFGEWRFYYKDGTMYSKNFYHKGQLHGNQVYFGVEGQPSSTNTYRFGELIKQVYFKSNGQVLQEIDHNAFPADTTLVFYYENKEPQIRTTYSYGVQNGPFMYLDFYGNTLQKGNYLNGEKHGEWITFHENGQVLNKTNYLNGKEHGDYERFNDDGILQEEGIYNLGELSGEWKTYDKKGRLSYTNNYSMGLLHGTRKFYDGPDNLELIRHYEYDRVIGYSYLDSNGTEIAMVPLKNETGNVTSYFQNGKISREMTYKNGVFDGKYLDYYPTGQMESDINYKYGKYHGKRTQFFENGNLELEEVYLMDDLHGPYKAYYQNGKLKEEGNYKNGSKTGVWRYYDESEKKSKEETYFNGAVVTSKQF</sequence>
<dbReference type="Proteomes" id="UP000718451">
    <property type="component" value="Unassembled WGS sequence"/>
</dbReference>
<feature type="repeat" description="TPR" evidence="1">
    <location>
        <begin position="98"/>
        <end position="131"/>
    </location>
</feature>
<dbReference type="RefSeq" id="WP_168553290.1">
    <property type="nucleotide sequence ID" value="NZ_JAAWWL010000002.1"/>
</dbReference>
<dbReference type="EMBL" id="JAAWWL010000002">
    <property type="protein sequence ID" value="NKI33142.1"/>
    <property type="molecule type" value="Genomic_DNA"/>
</dbReference>
<keyword evidence="1" id="KW-0802">TPR repeat</keyword>
<dbReference type="PANTHER" id="PTHR33706:SF1">
    <property type="entry name" value="TPR REPEAT PROTEIN"/>
    <property type="match status" value="1"/>
</dbReference>
<proteinExistence type="predicted"/>
<evidence type="ECO:0000256" key="1">
    <source>
        <dbReference type="PROSITE-ProRule" id="PRU00339"/>
    </source>
</evidence>
<dbReference type="Pfam" id="PF07661">
    <property type="entry name" value="MORN_2"/>
    <property type="match status" value="13"/>
</dbReference>
<feature type="repeat" description="TPR" evidence="1">
    <location>
        <begin position="132"/>
        <end position="165"/>
    </location>
</feature>
<dbReference type="Gene3D" id="2.20.110.10">
    <property type="entry name" value="Histone H3 K4-specific methyltransferase SET7/9 N-terminal domain"/>
    <property type="match status" value="9"/>
</dbReference>
<dbReference type="SUPFAM" id="SSF82185">
    <property type="entry name" value="Histone H3 K4-specific methyltransferase SET7/9 N-terminal domain"/>
    <property type="match status" value="6"/>
</dbReference>
<dbReference type="Gene3D" id="1.25.40.10">
    <property type="entry name" value="Tetratricopeptide repeat domain"/>
    <property type="match status" value="1"/>
</dbReference>
<evidence type="ECO:0000313" key="3">
    <source>
        <dbReference type="Proteomes" id="UP000718451"/>
    </source>
</evidence>
<keyword evidence="3" id="KW-1185">Reference proteome</keyword>
<protein>
    <recommendedName>
        <fullName evidence="4">Tetratricopeptide repeat protein</fullName>
    </recommendedName>
</protein>
<dbReference type="PROSITE" id="PS50005">
    <property type="entry name" value="TPR"/>
    <property type="match status" value="2"/>
</dbReference>
<dbReference type="InterPro" id="IPR019734">
    <property type="entry name" value="TPR_rpt"/>
</dbReference>
<dbReference type="SUPFAM" id="SSF48452">
    <property type="entry name" value="TPR-like"/>
    <property type="match status" value="1"/>
</dbReference>
<dbReference type="SMART" id="SM00028">
    <property type="entry name" value="TPR"/>
    <property type="match status" value="2"/>
</dbReference>